<dbReference type="InterPro" id="IPR000192">
    <property type="entry name" value="Aminotrans_V_dom"/>
</dbReference>
<evidence type="ECO:0000313" key="7">
    <source>
        <dbReference type="RefSeq" id="XP_065674424.1"/>
    </source>
</evidence>
<dbReference type="Pfam" id="PF08241">
    <property type="entry name" value="Methyltransf_11"/>
    <property type="match status" value="1"/>
</dbReference>
<evidence type="ECO:0000313" key="5">
    <source>
        <dbReference type="Proteomes" id="UP001652625"/>
    </source>
</evidence>
<protein>
    <submittedName>
        <fullName evidence="6 7">Uncharacterized protein LOC124819331 isoform X2</fullName>
    </submittedName>
</protein>
<feature type="domain" description="Sulfatase-modifying factor enzyme-like" evidence="3">
    <location>
        <begin position="686"/>
        <end position="933"/>
    </location>
</feature>
<dbReference type="InterPro" id="IPR005532">
    <property type="entry name" value="SUMF_dom"/>
</dbReference>
<dbReference type="InterPro" id="IPR016187">
    <property type="entry name" value="CTDL_fold"/>
</dbReference>
<evidence type="ECO:0000259" key="3">
    <source>
        <dbReference type="Pfam" id="PF03781"/>
    </source>
</evidence>
<dbReference type="RefSeq" id="XP_065674424.1">
    <property type="nucleotide sequence ID" value="XM_065818352.1"/>
</dbReference>
<dbReference type="GeneID" id="124819331"/>
<keyword evidence="5" id="KW-1185">Reference proteome</keyword>
<dbReference type="InterPro" id="IPR015422">
    <property type="entry name" value="PyrdxlP-dep_Trfase_small"/>
</dbReference>
<dbReference type="InterPro" id="IPR051043">
    <property type="entry name" value="Sulfatase_Mod_Factor_Kinase"/>
</dbReference>
<dbReference type="InterPro" id="IPR015424">
    <property type="entry name" value="PyrdxlP-dep_Trfase"/>
</dbReference>
<proteinExistence type="inferred from homology"/>
<evidence type="ECO:0000256" key="1">
    <source>
        <dbReference type="ARBA" id="ARBA00005310"/>
    </source>
</evidence>
<evidence type="ECO:0000259" key="2">
    <source>
        <dbReference type="Pfam" id="PF00266"/>
    </source>
</evidence>
<dbReference type="RefSeq" id="XP_065674423.1">
    <property type="nucleotide sequence ID" value="XM_065818351.1"/>
</dbReference>
<feature type="domain" description="Aminotransferase class V" evidence="2">
    <location>
        <begin position="180"/>
        <end position="262"/>
    </location>
</feature>
<dbReference type="Gene3D" id="3.90.1580.10">
    <property type="entry name" value="paralog of FGE (formylglycine-generating enzyme)"/>
    <property type="match status" value="1"/>
</dbReference>
<feature type="domain" description="Methyltransferase type 11" evidence="4">
    <location>
        <begin position="1257"/>
        <end position="1355"/>
    </location>
</feature>
<dbReference type="InterPro" id="IPR013216">
    <property type="entry name" value="Methyltransf_11"/>
</dbReference>
<dbReference type="NCBIfam" id="TIGR04344">
    <property type="entry name" value="ovoA_Nterm"/>
    <property type="match status" value="1"/>
</dbReference>
<dbReference type="Pfam" id="PF03781">
    <property type="entry name" value="FGE-sulfatase"/>
    <property type="match status" value="1"/>
</dbReference>
<dbReference type="PANTHER" id="PTHR23150:SF26">
    <property type="entry name" value="GENERIC METHYLTRANSFERASE"/>
    <property type="match status" value="1"/>
</dbReference>
<dbReference type="PANTHER" id="PTHR23150">
    <property type="entry name" value="SULFATASE MODIFYING FACTOR 1, 2"/>
    <property type="match status" value="1"/>
</dbReference>
<accession>A0ABM4DIU3</accession>
<dbReference type="CDD" id="cd02440">
    <property type="entry name" value="AdoMet_MTases"/>
    <property type="match status" value="1"/>
</dbReference>
<reference evidence="6 7" key="1">
    <citation type="submission" date="2025-05" db="UniProtKB">
        <authorList>
            <consortium name="RefSeq"/>
        </authorList>
    </citation>
    <scope>IDENTIFICATION</scope>
</reference>
<organism evidence="5 6">
    <name type="scientific">Hydra vulgaris</name>
    <name type="common">Hydra</name>
    <name type="synonym">Hydra attenuata</name>
    <dbReference type="NCBI Taxonomy" id="6087"/>
    <lineage>
        <taxon>Eukaryota</taxon>
        <taxon>Metazoa</taxon>
        <taxon>Cnidaria</taxon>
        <taxon>Hydrozoa</taxon>
        <taxon>Hydroidolina</taxon>
        <taxon>Anthoathecata</taxon>
        <taxon>Aplanulata</taxon>
        <taxon>Hydridae</taxon>
        <taxon>Hydra</taxon>
    </lineage>
</organism>
<dbReference type="Gene3D" id="3.40.50.150">
    <property type="entry name" value="Vaccinia Virus protein VP39"/>
    <property type="match status" value="1"/>
</dbReference>
<dbReference type="Pfam" id="PF00266">
    <property type="entry name" value="Aminotran_5"/>
    <property type="match status" value="1"/>
</dbReference>
<dbReference type="InterPro" id="IPR029063">
    <property type="entry name" value="SAM-dependent_MTases_sf"/>
</dbReference>
<dbReference type="SUPFAM" id="SSF56436">
    <property type="entry name" value="C-type lectin-like"/>
    <property type="match status" value="1"/>
</dbReference>
<comment type="similarity">
    <text evidence="1">Belongs to the sulfatase-modifying factor family.</text>
</comment>
<sequence>MSVIKDNENLYAECYFSSKKNIKKYLPGNIFNEIFDEISDDLKINELIKTNDKNVYLDNAAFGRAYSDVISLSLQLKGFAEENPDIFYDQLCVPLTEYTYQVLSEFFNSENVLLVPNCTFGMNAIQEYLIREKRYSTVALLNPLYKATQAQLETLQHDNLINKIVYISPGTNALFEEDANIFISSITKKYNECNFEVLFCDAVASESGRVLPLKEICEFCETKKIVLVVDGTQCCELLLKENINILQHVDYFVMSTHKWIGNVKTCGVIRFKTIEACPRPPAISYGWNNSKRKTYAQIKAGYLWLGMLDTYISYITLSKALKIFKKYGKAQLQYAASLLNNGLLNTLGVKPLLPKTRAQRVINTFELTSCQYCLIKNLKESQEAFQDFGVFVSIKSTEPDCFLHESKDSIKDNDTKKVLSNKESVCNHKNLLCNGNNNYSYSEEQMSQNFEFTSSHMKFVRVSCWTYNTSNNFVLFANIFKNSLSLTKTKDSGIRRQFLHTFDLYEKLFSVLKPEAFFVRAEPLRHHLIFYFAHTAVFYINKLVVSGYLDSKMRIDPIIESIMSVGVDEMSWDDWREDNYVWSTYSSEKKVQYIEGIKSYRIQVKKLILQLLDSHPITLPINSRSFHWVILMGIEHENVHLETSAVIISQVPPSLIKKRHNFNFPTYYSKKSLINGSSFFSCKNLLVDIPGGKIFMGKDNLESDIYGWDNEYGSEEKLMLPFKASQMLVSNAEFLEFVEAGGYTEFGKKWWSTEGWSYVTELKVTMPRFWVNKNTYRSLLKEIPMPWDFPVEVNNLEAEAFCRWKSETSGIEVRLISMEESFHMRALVQNETINTNLNKYASPTPVNLFGGLIGGKMIYDVSGNVWRHSCSFLTIMNGFKIDPLYDDYTIPLLDGFHNLLLGGSWISVGNSANMNTRYAFRRHFYQYAGIRYVKSENDFNKRVHKMFSNLVIGEKLTEHYTNFVAETFVEKKPVSNWPLTIGNKAVELINEYQNFDTERKFKVMFVNGGAGRAALEILRKCSNLEIEFTDKTANNLQLLKSLLEESSISWLQKLEGEIAESTSFYLKPEESKENLLEKKNNIISFYQMDYKNMKPFFKDYDWIVADFRHNNACHELQEITKRLKINGTLVLGSIDNVHAEDSNIDCFSFLKQNFVCLETTEHPHMYKESKNNYKYAISYLSVWKKLTDNTICIQPSLISKMEIHKSTNYYDNENTLKSYELLHYGEELFSVKNFPMHIAEVCILAARKYKTGIDSALDAGCGPGRTAIELCGTFKQVVAYDYSSKFVELMEIKQKEKNVLNLITFQGDSHCQKKLIPYQMFDLILGCNLIDFLHTPKEWLIQSKAILKPNGIFVISSPYSWNNEYTAIVKWIGGKKKNGENYFTIDGIKDILSPELILLEVLCIPFVIPDADGTYQYTHSICTIFGAPSVR</sequence>
<name>A0ABM4DIU3_HYDVU</name>
<dbReference type="SUPFAM" id="SSF53335">
    <property type="entry name" value="S-adenosyl-L-methionine-dependent methyltransferases"/>
    <property type="match status" value="2"/>
</dbReference>
<dbReference type="Gene3D" id="3.40.640.10">
    <property type="entry name" value="Type I PLP-dependent aspartate aminotransferase-like (Major domain)"/>
    <property type="match status" value="1"/>
</dbReference>
<dbReference type="Proteomes" id="UP001652625">
    <property type="component" value="Chromosome 14"/>
</dbReference>
<gene>
    <name evidence="6 7" type="primary">LOC124819331</name>
</gene>
<dbReference type="InterPro" id="IPR042095">
    <property type="entry name" value="SUMF_sf"/>
</dbReference>
<dbReference type="Gene3D" id="3.90.1150.10">
    <property type="entry name" value="Aspartate Aminotransferase, domain 1"/>
    <property type="match status" value="1"/>
</dbReference>
<dbReference type="SUPFAM" id="SSF53383">
    <property type="entry name" value="PLP-dependent transferases"/>
    <property type="match status" value="1"/>
</dbReference>
<dbReference type="InterPro" id="IPR015421">
    <property type="entry name" value="PyrdxlP-dep_Trfase_major"/>
</dbReference>
<evidence type="ECO:0000313" key="6">
    <source>
        <dbReference type="RefSeq" id="XP_065674423.1"/>
    </source>
</evidence>
<evidence type="ECO:0000259" key="4">
    <source>
        <dbReference type="Pfam" id="PF08241"/>
    </source>
</evidence>
<dbReference type="InterPro" id="IPR027577">
    <property type="entry name" value="OvoA_Nterm"/>
</dbReference>